<proteinExistence type="predicted"/>
<evidence type="ECO:0000259" key="3">
    <source>
        <dbReference type="Pfam" id="PF00685"/>
    </source>
</evidence>
<dbReference type="Proteomes" id="UP000694941">
    <property type="component" value="Unplaced"/>
</dbReference>
<sequence>RQMPLSLANQITIEKTPSYYVTPGVAARVYNMSRHVKLIIAVRDPVTRAISDYTQGISKQNGGKTFEDLAFMNVTTGLVDTSWSAIRIGLYAKYLQRWRRFFPTSQFHIVSGEKLISDPVGEIAKVQEFLGLSKLVDDSCFYFNETKGFPCMRSRTKTHCLDKTKGRVHPKINPISIHRLQDFYRPFNLKFYFFVGQNFGWT</sequence>
<dbReference type="InterPro" id="IPR027417">
    <property type="entry name" value="P-loop_NTPase"/>
</dbReference>
<dbReference type="SUPFAM" id="SSF52540">
    <property type="entry name" value="P-loop containing nucleoside triphosphate hydrolases"/>
    <property type="match status" value="1"/>
</dbReference>
<dbReference type="InterPro" id="IPR000863">
    <property type="entry name" value="Sulfotransferase_dom"/>
</dbReference>
<keyword evidence="4" id="KW-1185">Reference proteome</keyword>
<dbReference type="Gene3D" id="3.40.50.300">
    <property type="entry name" value="P-loop containing nucleotide triphosphate hydrolases"/>
    <property type="match status" value="1"/>
</dbReference>
<dbReference type="Pfam" id="PF00685">
    <property type="entry name" value="Sulfotransfer_1"/>
    <property type="match status" value="1"/>
</dbReference>
<accession>A0ABM1C1F8</accession>
<dbReference type="GeneID" id="106476455"/>
<dbReference type="RefSeq" id="XP_013792567.1">
    <property type="nucleotide sequence ID" value="XM_013937113.2"/>
</dbReference>
<dbReference type="InterPro" id="IPR037359">
    <property type="entry name" value="NST/OST"/>
</dbReference>
<feature type="domain" description="Sulfotransferase" evidence="3">
    <location>
        <begin position="32"/>
        <end position="185"/>
    </location>
</feature>
<reference evidence="5" key="1">
    <citation type="submission" date="2025-08" db="UniProtKB">
        <authorList>
            <consortium name="RefSeq"/>
        </authorList>
    </citation>
    <scope>IDENTIFICATION</scope>
    <source>
        <tissue evidence="5">Muscle</tissue>
    </source>
</reference>
<keyword evidence="1" id="KW-0808">Transferase</keyword>
<evidence type="ECO:0000313" key="4">
    <source>
        <dbReference type="Proteomes" id="UP000694941"/>
    </source>
</evidence>
<keyword evidence="2" id="KW-0325">Glycoprotein</keyword>
<organism evidence="4 5">
    <name type="scientific">Limulus polyphemus</name>
    <name type="common">Atlantic horseshoe crab</name>
    <dbReference type="NCBI Taxonomy" id="6850"/>
    <lineage>
        <taxon>Eukaryota</taxon>
        <taxon>Metazoa</taxon>
        <taxon>Ecdysozoa</taxon>
        <taxon>Arthropoda</taxon>
        <taxon>Chelicerata</taxon>
        <taxon>Merostomata</taxon>
        <taxon>Xiphosura</taxon>
        <taxon>Limulidae</taxon>
        <taxon>Limulus</taxon>
    </lineage>
</organism>
<evidence type="ECO:0000313" key="5">
    <source>
        <dbReference type="RefSeq" id="XP_013792567.1"/>
    </source>
</evidence>
<dbReference type="PANTHER" id="PTHR10605">
    <property type="entry name" value="HEPARAN SULFATE SULFOTRANSFERASE"/>
    <property type="match status" value="1"/>
</dbReference>
<evidence type="ECO:0000256" key="2">
    <source>
        <dbReference type="ARBA" id="ARBA00023180"/>
    </source>
</evidence>
<dbReference type="PANTHER" id="PTHR10605:SF72">
    <property type="entry name" value="HEPARAN SULFATE 3-O SULFOTRANSFERASE-B, ISOFORM A"/>
    <property type="match status" value="1"/>
</dbReference>
<evidence type="ECO:0000256" key="1">
    <source>
        <dbReference type="ARBA" id="ARBA00022679"/>
    </source>
</evidence>
<name>A0ABM1C1F8_LIMPO</name>
<gene>
    <name evidence="5" type="primary">LOC106476455</name>
</gene>
<feature type="non-terminal residue" evidence="5">
    <location>
        <position position="1"/>
    </location>
</feature>
<protein>
    <submittedName>
        <fullName evidence="5">Heparan sulfate glucosamine 3-O-sulfotransferase 3B1-like</fullName>
    </submittedName>
</protein>